<accession>A0ABQ3I976</accession>
<organism evidence="1 2">
    <name type="scientific">Roseivirga thermotolerans</name>
    <dbReference type="NCBI Taxonomy" id="1758176"/>
    <lineage>
        <taxon>Bacteria</taxon>
        <taxon>Pseudomonadati</taxon>
        <taxon>Bacteroidota</taxon>
        <taxon>Cytophagia</taxon>
        <taxon>Cytophagales</taxon>
        <taxon>Roseivirgaceae</taxon>
        <taxon>Roseivirga</taxon>
    </lineage>
</organism>
<dbReference type="Proteomes" id="UP000658258">
    <property type="component" value="Unassembled WGS sequence"/>
</dbReference>
<evidence type="ECO:0000313" key="1">
    <source>
        <dbReference type="EMBL" id="GHE68551.1"/>
    </source>
</evidence>
<evidence type="ECO:0008006" key="3">
    <source>
        <dbReference type="Google" id="ProtNLM"/>
    </source>
</evidence>
<sequence>MKYKYLSTQVPRVKIDYSYSVFEGERFLDAWFTSRQVVQGNNDSVCYKLNRITGSSTEGLFLEWIGIKNNKGELNKEKLNLLVKRFEVTKKIYSSYDENFRPKDKSLYNEYRLYQLFSLVLCKEYADSNRLPLLNALLKLNDIVLSVYEIGEELDVELLRETLAQEVRFVLELRRD</sequence>
<evidence type="ECO:0000313" key="2">
    <source>
        <dbReference type="Proteomes" id="UP000658258"/>
    </source>
</evidence>
<gene>
    <name evidence="1" type="ORF">GCM10011340_25430</name>
</gene>
<protein>
    <recommendedName>
        <fullName evidence="3">ApeA N-terminal domain-containing protein</fullName>
    </recommendedName>
</protein>
<proteinExistence type="predicted"/>
<reference evidence="2" key="1">
    <citation type="journal article" date="2019" name="Int. J. Syst. Evol. Microbiol.">
        <title>The Global Catalogue of Microorganisms (GCM) 10K type strain sequencing project: providing services to taxonomists for standard genome sequencing and annotation.</title>
        <authorList>
            <consortium name="The Broad Institute Genomics Platform"/>
            <consortium name="The Broad Institute Genome Sequencing Center for Infectious Disease"/>
            <person name="Wu L."/>
            <person name="Ma J."/>
        </authorList>
    </citation>
    <scope>NUCLEOTIDE SEQUENCE [LARGE SCALE GENOMIC DNA]</scope>
    <source>
        <strain evidence="2">CGMCC 1.15111</strain>
    </source>
</reference>
<dbReference type="EMBL" id="BNAG01000003">
    <property type="protein sequence ID" value="GHE68551.1"/>
    <property type="molecule type" value="Genomic_DNA"/>
</dbReference>
<comment type="caution">
    <text evidence="1">The sequence shown here is derived from an EMBL/GenBank/DDBJ whole genome shotgun (WGS) entry which is preliminary data.</text>
</comment>
<name>A0ABQ3I976_9BACT</name>
<dbReference type="RefSeq" id="WP_189630634.1">
    <property type="nucleotide sequence ID" value="NZ_BNAG01000003.1"/>
</dbReference>
<keyword evidence="2" id="KW-1185">Reference proteome</keyword>